<dbReference type="Proteomes" id="UP000033067">
    <property type="component" value="Chromosome"/>
</dbReference>
<gene>
    <name evidence="2" type="ORF">WQ53_04425</name>
</gene>
<proteinExistence type="predicted"/>
<dbReference type="KEGG" id="psuw:WQ53_04425"/>
<dbReference type="PATRIC" id="fig|314722.6.peg.928"/>
<evidence type="ECO:0000313" key="2">
    <source>
        <dbReference type="EMBL" id="AKC86130.1"/>
    </source>
</evidence>
<evidence type="ECO:0000313" key="3">
    <source>
        <dbReference type="Proteomes" id="UP000033067"/>
    </source>
</evidence>
<dbReference type="InterPro" id="IPR011990">
    <property type="entry name" value="TPR-like_helical_dom_sf"/>
</dbReference>
<dbReference type="OrthoDB" id="5935824at2"/>
<keyword evidence="1" id="KW-1133">Transmembrane helix</keyword>
<evidence type="ECO:0000256" key="1">
    <source>
        <dbReference type="SAM" id="Phobius"/>
    </source>
</evidence>
<keyword evidence="1" id="KW-0472">Membrane</keyword>
<name>A0A0E3UML0_9GAMM</name>
<accession>A0A0E3UML0</accession>
<organism evidence="2 3">
    <name type="scientific">Pseudoxanthomonas suwonensis</name>
    <dbReference type="NCBI Taxonomy" id="314722"/>
    <lineage>
        <taxon>Bacteria</taxon>
        <taxon>Pseudomonadati</taxon>
        <taxon>Pseudomonadota</taxon>
        <taxon>Gammaproteobacteria</taxon>
        <taxon>Lysobacterales</taxon>
        <taxon>Lysobacteraceae</taxon>
        <taxon>Pseudoxanthomonas</taxon>
    </lineage>
</organism>
<reference evidence="2 3" key="1">
    <citation type="journal article" date="2015" name="Genome Announc.">
        <title>Complete Genome Sequence of Pseudoxanthomonas suwonensis Strain J1, a Cellulose-Degrading Bacterium Isolated from Leaf- and Wood-Enriched Soil.</title>
        <authorList>
            <person name="Hou L."/>
            <person name="Jiang J."/>
            <person name="Xu Z."/>
            <person name="Zhou Y."/>
            <person name="Leung F.C."/>
        </authorList>
    </citation>
    <scope>NUCLEOTIDE SEQUENCE [LARGE SCALE GENOMIC DNA]</scope>
    <source>
        <strain evidence="2 3">J1</strain>
    </source>
</reference>
<sequence length="499" mass="53572">MQPRPGPQRKPPPAGWRRHWPWLAVAAVSLALLLALLREPLGERLWPQARIDRLLAEGDRALAEGRLDQADGQGARQKYEAAQALDSDRGEARTGLARVGQAALVHARAAIEGGRLDEARRWVALAGELQLPRAQVDAVAGRLRQAELAGVDLGALRGQAQAALAAGDAEVALPLFAQWLAIAPDDTAALEGREDALSLLLERVPQALHEGDLAAAARWLELARRADPGHMELPDLRAAYAQALAGQVRQAERALRRGRLEDAADRYLRLRELAPEEAAVTEGVQRTALALAARARQRAADFRFDAAEDALAQARQLAPTAGEVAEAARDLERARAAEARLHAPAMPARTSATALRRELEGFEQAVQRGDWIEPPGTSAYDRLRAAQALAPQDPAVRAAAARMQAAAASCVEQELRDNRLRTAQGCHDAWQALAPSDPGLAVARQRLAQRWLAVGEERLRAGELGVAVRALAAARALDPAAAGLEDFAVRLERARSGAP</sequence>
<protein>
    <submittedName>
        <fullName evidence="2">Uncharacterized protein</fullName>
    </submittedName>
</protein>
<dbReference type="RefSeq" id="WP_052630791.1">
    <property type="nucleotide sequence ID" value="NZ_CP011144.1"/>
</dbReference>
<dbReference type="AlphaFoldDB" id="A0A0E3UML0"/>
<dbReference type="EMBL" id="CP011144">
    <property type="protein sequence ID" value="AKC86130.1"/>
    <property type="molecule type" value="Genomic_DNA"/>
</dbReference>
<feature type="transmembrane region" description="Helical" evidence="1">
    <location>
        <begin position="20"/>
        <end position="37"/>
    </location>
</feature>
<dbReference type="Gene3D" id="1.25.40.10">
    <property type="entry name" value="Tetratricopeptide repeat domain"/>
    <property type="match status" value="1"/>
</dbReference>
<keyword evidence="3" id="KW-1185">Reference proteome</keyword>
<keyword evidence="1" id="KW-0812">Transmembrane</keyword>